<keyword evidence="4" id="KW-0614">Plasmid</keyword>
<name>A0ABN6RKQ8_9DEIO</name>
<feature type="domain" description="Transposase IS204/IS1001/IS1096/IS1165 zinc-finger" evidence="3">
    <location>
        <begin position="40"/>
        <end position="81"/>
    </location>
</feature>
<protein>
    <recommendedName>
        <fullName evidence="6">Mobile element protein</fullName>
    </recommendedName>
</protein>
<dbReference type="PANTHER" id="PTHR33498:SF1">
    <property type="entry name" value="TRANSPOSASE FOR INSERTION SEQUENCE ELEMENT IS1557"/>
    <property type="match status" value="1"/>
</dbReference>
<gene>
    <name evidence="4" type="ORF">DAETH_38910</name>
</gene>
<dbReference type="InterPro" id="IPR047951">
    <property type="entry name" value="Transpos_ISL3"/>
</dbReference>
<dbReference type="Pfam" id="PF14690">
    <property type="entry name" value="Zn_ribbon_ISL3"/>
    <property type="match status" value="1"/>
</dbReference>
<dbReference type="EMBL" id="AP026561">
    <property type="protein sequence ID" value="BDP43922.1"/>
    <property type="molecule type" value="Genomic_DNA"/>
</dbReference>
<evidence type="ECO:0000313" key="5">
    <source>
        <dbReference type="Proteomes" id="UP001064971"/>
    </source>
</evidence>
<evidence type="ECO:0008006" key="6">
    <source>
        <dbReference type="Google" id="ProtNLM"/>
    </source>
</evidence>
<evidence type="ECO:0000259" key="3">
    <source>
        <dbReference type="Pfam" id="PF14690"/>
    </source>
</evidence>
<proteinExistence type="predicted"/>
<organism evidence="4 5">
    <name type="scientific">Deinococcus aetherius</name>
    <dbReference type="NCBI Taxonomy" id="200252"/>
    <lineage>
        <taxon>Bacteria</taxon>
        <taxon>Thermotogati</taxon>
        <taxon>Deinococcota</taxon>
        <taxon>Deinococci</taxon>
        <taxon>Deinococcales</taxon>
        <taxon>Deinococcaceae</taxon>
        <taxon>Deinococcus</taxon>
    </lineage>
</organism>
<dbReference type="InterPro" id="IPR002560">
    <property type="entry name" value="Transposase_DDE"/>
</dbReference>
<feature type="domain" description="Transposase IS204/IS1001/IS1096/IS1165 DDE" evidence="2">
    <location>
        <begin position="158"/>
        <end position="247"/>
    </location>
</feature>
<feature type="compositionally biased region" description="Polar residues" evidence="1">
    <location>
        <begin position="299"/>
        <end position="308"/>
    </location>
</feature>
<dbReference type="InterPro" id="IPR029261">
    <property type="entry name" value="Transposase_Znf"/>
</dbReference>
<dbReference type="Proteomes" id="UP001064971">
    <property type="component" value="Plasmid pDAETH-1"/>
</dbReference>
<dbReference type="PANTHER" id="PTHR33498">
    <property type="entry name" value="TRANSPOSASE FOR INSERTION SEQUENCE ELEMENT IS1557"/>
    <property type="match status" value="1"/>
</dbReference>
<evidence type="ECO:0000313" key="4">
    <source>
        <dbReference type="EMBL" id="BDP43922.1"/>
    </source>
</evidence>
<geneLocation type="plasmid" evidence="4 5">
    <name>pDAETH-1</name>
</geneLocation>
<keyword evidence="5" id="KW-1185">Reference proteome</keyword>
<reference evidence="4" key="1">
    <citation type="submission" date="2022-07" db="EMBL/GenBank/DDBJ databases">
        <title>Complete Genome Sequence of the Radioresistant Bacterium Deinococcus aetherius ST0316, Isolated from the Air Dust collected in Lower Stratosphere above Japan.</title>
        <authorList>
            <person name="Satoh K."/>
            <person name="Hagiwara K."/>
            <person name="Katsumata K."/>
            <person name="Kubo A."/>
            <person name="Yokobori S."/>
            <person name="Yamagishi A."/>
            <person name="Oono Y."/>
            <person name="Narumi I."/>
        </authorList>
    </citation>
    <scope>NUCLEOTIDE SEQUENCE</scope>
    <source>
        <strain evidence="4">ST0316</strain>
        <plasmid evidence="4">pDAETH-1</plasmid>
    </source>
</reference>
<dbReference type="Pfam" id="PF01610">
    <property type="entry name" value="DDE_Tnp_ISL3"/>
    <property type="match status" value="1"/>
</dbReference>
<evidence type="ECO:0000259" key="2">
    <source>
        <dbReference type="Pfam" id="PF01610"/>
    </source>
</evidence>
<dbReference type="NCBIfam" id="NF033550">
    <property type="entry name" value="transpos_ISL3"/>
    <property type="match status" value="1"/>
</dbReference>
<accession>A0ABN6RKQ8</accession>
<sequence>MADELLSRLFLTALPGFRLDRVLVEDAIVVTASSVHQESPCPLCGTFSSRVHSQYGRHLADLPSGGRAVMLNLTVRRFVCAQPQCSRRIFCERFAYGPSPYARRTERACRLVQHLSVILGGNAGAQLALKLPLPVSASTVLRSALALTVTPAPVPEVIGVDDFALRRCQVYGTVIVDLAQGKPIELLPDRSAETLAAWLKQQPQIKIISRDRSMEYEKGVRMGAPNAQQVLDRWHVIKNFREALERQLGRDRQTILAVCQARVPVPQCPAPRARNFGMRRASWPAWSSSTKSGRCRSPATANEPSPGG</sequence>
<evidence type="ECO:0000256" key="1">
    <source>
        <dbReference type="SAM" id="MobiDB-lite"/>
    </source>
</evidence>
<feature type="region of interest" description="Disordered" evidence="1">
    <location>
        <begin position="284"/>
        <end position="308"/>
    </location>
</feature>
<dbReference type="RefSeq" id="WP_264777755.1">
    <property type="nucleotide sequence ID" value="NZ_AP026561.1"/>
</dbReference>